<dbReference type="Gene3D" id="1.10.10.10">
    <property type="entry name" value="Winged helix-like DNA-binding domain superfamily/Winged helix DNA-binding domain"/>
    <property type="match status" value="1"/>
</dbReference>
<keyword evidence="4" id="KW-0805">Transcription regulation</keyword>
<gene>
    <name evidence="12" type="ORF">FYJ35_01330</name>
</gene>
<dbReference type="RefSeq" id="WP_154522035.1">
    <property type="nucleotide sequence ID" value="NZ_JAXFDQ010000013.1"/>
</dbReference>
<dbReference type="PROSITE" id="PS51755">
    <property type="entry name" value="OMPR_PHOB"/>
    <property type="match status" value="1"/>
</dbReference>
<dbReference type="GO" id="GO:0000976">
    <property type="term" value="F:transcription cis-regulatory region binding"/>
    <property type="evidence" value="ECO:0007669"/>
    <property type="project" value="TreeGrafter"/>
</dbReference>
<comment type="function">
    <text evidence="7">May play the central regulatory role in sporulation. It may be an element of the effector pathway responsible for the activation of sporulation genes in response to nutritional stress. Spo0A may act in concert with spo0H (a sigma factor) to control the expression of some genes that are critical to the sporulation process.</text>
</comment>
<dbReference type="FunFam" id="3.40.50.2300:FF:000001">
    <property type="entry name" value="DNA-binding response regulator PhoB"/>
    <property type="match status" value="1"/>
</dbReference>
<keyword evidence="13" id="KW-1185">Reference proteome</keyword>
<dbReference type="SMART" id="SM00862">
    <property type="entry name" value="Trans_reg_C"/>
    <property type="match status" value="1"/>
</dbReference>
<dbReference type="PANTHER" id="PTHR48111:SF1">
    <property type="entry name" value="TWO-COMPONENT RESPONSE REGULATOR ORR33"/>
    <property type="match status" value="1"/>
</dbReference>
<keyword evidence="5 9" id="KW-0238">DNA-binding</keyword>
<evidence type="ECO:0000256" key="2">
    <source>
        <dbReference type="ARBA" id="ARBA00022553"/>
    </source>
</evidence>
<dbReference type="Gene3D" id="6.10.250.690">
    <property type="match status" value="1"/>
</dbReference>
<dbReference type="InterPro" id="IPR011006">
    <property type="entry name" value="CheY-like_superfamily"/>
</dbReference>
<dbReference type="EMBL" id="VULZ01000001">
    <property type="protein sequence ID" value="MSS13705.1"/>
    <property type="molecule type" value="Genomic_DNA"/>
</dbReference>
<feature type="domain" description="Response regulatory" evidence="10">
    <location>
        <begin position="2"/>
        <end position="116"/>
    </location>
</feature>
<dbReference type="InterPro" id="IPR039420">
    <property type="entry name" value="WalR-like"/>
</dbReference>
<evidence type="ECO:0000256" key="4">
    <source>
        <dbReference type="ARBA" id="ARBA00023015"/>
    </source>
</evidence>
<feature type="DNA-binding region" description="OmpR/PhoB-type" evidence="9">
    <location>
        <begin position="124"/>
        <end position="221"/>
    </location>
</feature>
<dbReference type="GO" id="GO:0032993">
    <property type="term" value="C:protein-DNA complex"/>
    <property type="evidence" value="ECO:0007669"/>
    <property type="project" value="TreeGrafter"/>
</dbReference>
<dbReference type="InterPro" id="IPR001867">
    <property type="entry name" value="OmpR/PhoB-type_DNA-bd"/>
</dbReference>
<accession>A0A6L5X243</accession>
<dbReference type="SUPFAM" id="SSF46894">
    <property type="entry name" value="C-terminal effector domain of the bipartite response regulators"/>
    <property type="match status" value="1"/>
</dbReference>
<reference evidence="12 13" key="1">
    <citation type="submission" date="2019-08" db="EMBL/GenBank/DDBJ databases">
        <title>In-depth cultivation of the pig gut microbiome towards novel bacterial diversity and tailored functional studies.</title>
        <authorList>
            <person name="Wylensek D."/>
            <person name="Hitch T.C.A."/>
            <person name="Clavel T."/>
        </authorList>
    </citation>
    <scope>NUCLEOTIDE SEQUENCE [LARGE SCALE GENOMIC DNA]</scope>
    <source>
        <strain evidence="12 13">Oil+RF-744-WCA-WT-11</strain>
    </source>
</reference>
<sequence>MRILLAEDEQQLSRAVAAVLSHMGYEIDVAENGLRAVELSGEKTYDCMVFDIMMPVMDGIEALRQIRQSGDVTPVIMLTAKSEVSDRVTGLDAGADDYLTKPFAIAELAARIRSLIRRNDSYTPKVISCGNVSLDTSELELKAENSVRLSEKEMQLMELLILNSGKELTAGQLFEKIWKDDESTPEGVVWMYICYLRSKLEAVAANVTIIGGREGPFSLKEREAL</sequence>
<dbReference type="CDD" id="cd00383">
    <property type="entry name" value="trans_reg_C"/>
    <property type="match status" value="1"/>
</dbReference>
<dbReference type="GO" id="GO:0005829">
    <property type="term" value="C:cytosol"/>
    <property type="evidence" value="ECO:0007669"/>
    <property type="project" value="TreeGrafter"/>
</dbReference>
<dbReference type="AlphaFoldDB" id="A0A6L5X243"/>
<name>A0A6L5X243_9FIRM</name>
<dbReference type="GO" id="GO:0006355">
    <property type="term" value="P:regulation of DNA-templated transcription"/>
    <property type="evidence" value="ECO:0007669"/>
    <property type="project" value="InterPro"/>
</dbReference>
<evidence type="ECO:0000256" key="8">
    <source>
        <dbReference type="PROSITE-ProRule" id="PRU00169"/>
    </source>
</evidence>
<evidence type="ECO:0000256" key="9">
    <source>
        <dbReference type="PROSITE-ProRule" id="PRU01091"/>
    </source>
</evidence>
<feature type="domain" description="OmpR/PhoB-type" evidence="11">
    <location>
        <begin position="124"/>
        <end position="221"/>
    </location>
</feature>
<evidence type="ECO:0000256" key="3">
    <source>
        <dbReference type="ARBA" id="ARBA00023012"/>
    </source>
</evidence>
<evidence type="ECO:0000259" key="11">
    <source>
        <dbReference type="PROSITE" id="PS51755"/>
    </source>
</evidence>
<proteinExistence type="predicted"/>
<dbReference type="InterPro" id="IPR001789">
    <property type="entry name" value="Sig_transdc_resp-reg_receiver"/>
</dbReference>
<dbReference type="InterPro" id="IPR036388">
    <property type="entry name" value="WH-like_DNA-bd_sf"/>
</dbReference>
<evidence type="ECO:0000313" key="13">
    <source>
        <dbReference type="Proteomes" id="UP000481852"/>
    </source>
</evidence>
<dbReference type="PROSITE" id="PS50110">
    <property type="entry name" value="RESPONSE_REGULATORY"/>
    <property type="match status" value="1"/>
</dbReference>
<dbReference type="Gene3D" id="3.40.50.2300">
    <property type="match status" value="1"/>
</dbReference>
<dbReference type="Pfam" id="PF00486">
    <property type="entry name" value="Trans_reg_C"/>
    <property type="match status" value="1"/>
</dbReference>
<evidence type="ECO:0000256" key="7">
    <source>
        <dbReference type="ARBA" id="ARBA00024867"/>
    </source>
</evidence>
<dbReference type="InterPro" id="IPR016032">
    <property type="entry name" value="Sig_transdc_resp-reg_C-effctor"/>
</dbReference>
<evidence type="ECO:0000259" key="10">
    <source>
        <dbReference type="PROSITE" id="PS50110"/>
    </source>
</evidence>
<dbReference type="SUPFAM" id="SSF52172">
    <property type="entry name" value="CheY-like"/>
    <property type="match status" value="1"/>
</dbReference>
<keyword evidence="6" id="KW-0804">Transcription</keyword>
<dbReference type="SMART" id="SM00448">
    <property type="entry name" value="REC"/>
    <property type="match status" value="1"/>
</dbReference>
<dbReference type="GO" id="GO:0000156">
    <property type="term" value="F:phosphorelay response regulator activity"/>
    <property type="evidence" value="ECO:0007669"/>
    <property type="project" value="TreeGrafter"/>
</dbReference>
<dbReference type="Pfam" id="PF00072">
    <property type="entry name" value="Response_reg"/>
    <property type="match status" value="1"/>
</dbReference>
<comment type="caution">
    <text evidence="12">The sequence shown here is derived from an EMBL/GenBank/DDBJ whole genome shotgun (WGS) entry which is preliminary data.</text>
</comment>
<dbReference type="Proteomes" id="UP000481852">
    <property type="component" value="Unassembled WGS sequence"/>
</dbReference>
<dbReference type="PANTHER" id="PTHR48111">
    <property type="entry name" value="REGULATOR OF RPOS"/>
    <property type="match status" value="1"/>
</dbReference>
<keyword evidence="3" id="KW-0902">Two-component regulatory system</keyword>
<keyword evidence="2 8" id="KW-0597">Phosphoprotein</keyword>
<evidence type="ECO:0000256" key="5">
    <source>
        <dbReference type="ARBA" id="ARBA00023125"/>
    </source>
</evidence>
<evidence type="ECO:0000256" key="6">
    <source>
        <dbReference type="ARBA" id="ARBA00023163"/>
    </source>
</evidence>
<organism evidence="12 13">
    <name type="scientific">Porcincola intestinalis</name>
    <dbReference type="NCBI Taxonomy" id="2606632"/>
    <lineage>
        <taxon>Bacteria</taxon>
        <taxon>Bacillati</taxon>
        <taxon>Bacillota</taxon>
        <taxon>Clostridia</taxon>
        <taxon>Lachnospirales</taxon>
        <taxon>Lachnospiraceae</taxon>
        <taxon>Porcincola</taxon>
    </lineage>
</organism>
<evidence type="ECO:0000256" key="1">
    <source>
        <dbReference type="ARBA" id="ARBA00018672"/>
    </source>
</evidence>
<evidence type="ECO:0000313" key="12">
    <source>
        <dbReference type="EMBL" id="MSS13705.1"/>
    </source>
</evidence>
<feature type="modified residue" description="4-aspartylphosphate" evidence="8">
    <location>
        <position position="51"/>
    </location>
</feature>
<protein>
    <recommendedName>
        <fullName evidence="1">Stage 0 sporulation protein A homolog</fullName>
    </recommendedName>
</protein>